<proteinExistence type="predicted"/>
<protein>
    <recommendedName>
        <fullName evidence="4">Siroheme synthase</fullName>
    </recommendedName>
</protein>
<dbReference type="InterPro" id="IPR025204">
    <property type="entry name" value="CENP-L"/>
</dbReference>
<dbReference type="RefSeq" id="XP_006696782.1">
    <property type="nucleotide sequence ID" value="XM_006696719.1"/>
</dbReference>
<evidence type="ECO:0000313" key="2">
    <source>
        <dbReference type="EMBL" id="EGS17164.1"/>
    </source>
</evidence>
<feature type="region of interest" description="Disordered" evidence="1">
    <location>
        <begin position="1"/>
        <end position="42"/>
    </location>
</feature>
<reference evidence="2 3" key="1">
    <citation type="journal article" date="2011" name="Cell">
        <title>Insight into structure and assembly of the nuclear pore complex by utilizing the genome of a eukaryotic thermophile.</title>
        <authorList>
            <person name="Amlacher S."/>
            <person name="Sarges P."/>
            <person name="Flemming D."/>
            <person name="van Noort V."/>
            <person name="Kunze R."/>
            <person name="Devos D.P."/>
            <person name="Arumugam M."/>
            <person name="Bork P."/>
            <person name="Hurt E."/>
        </authorList>
    </citation>
    <scope>NUCLEOTIDE SEQUENCE [LARGE SCALE GENOMIC DNA]</scope>
    <source>
        <strain evidence="3">DSM 1495 / CBS 144.50 / IMI 039719</strain>
    </source>
</reference>
<keyword evidence="3" id="KW-1185">Reference proteome</keyword>
<dbReference type="Pfam" id="PF13092">
    <property type="entry name" value="CENP-L"/>
    <property type="match status" value="1"/>
</dbReference>
<dbReference type="OrthoDB" id="8864979at2759"/>
<dbReference type="KEGG" id="cthr:CTHT_0064790"/>
<dbReference type="AlphaFoldDB" id="G0SG25"/>
<dbReference type="OMA" id="SRAAWMF"/>
<organism evidence="3">
    <name type="scientific">Chaetomium thermophilum (strain DSM 1495 / CBS 144.50 / IMI 039719)</name>
    <name type="common">Thermochaetoides thermophila</name>
    <dbReference type="NCBI Taxonomy" id="759272"/>
    <lineage>
        <taxon>Eukaryota</taxon>
        <taxon>Fungi</taxon>
        <taxon>Dikarya</taxon>
        <taxon>Ascomycota</taxon>
        <taxon>Pezizomycotina</taxon>
        <taxon>Sordariomycetes</taxon>
        <taxon>Sordariomycetidae</taxon>
        <taxon>Sordariales</taxon>
        <taxon>Chaetomiaceae</taxon>
        <taxon>Thermochaetoides</taxon>
    </lineage>
</organism>
<dbReference type="eggNOG" id="ENOG502S6KJ">
    <property type="taxonomic scope" value="Eukaryota"/>
</dbReference>
<accession>G0SG25</accession>
<evidence type="ECO:0008006" key="4">
    <source>
        <dbReference type="Google" id="ProtNLM"/>
    </source>
</evidence>
<dbReference type="GeneID" id="18260517"/>
<dbReference type="HOGENOM" id="CLU_034400_0_0_1"/>
<sequence>MPPKRRTSAPKSPPAEEPTAARNSESELFVGQGNNEHDESEETTSYVLFYNTTFSAHRVSPLYLGNEPLTEGRLRILSQRLRDRLVGDVVRGVEVRLISDGEGSVLARAGSLEKVEMEWVSVASVLALSRSNLEALSKGGNVENLREKKALHITLRYELAFCTALLLPSFGRGAEKRPEAEKTKFTIGVNSGGDEMDWEPTDGQTQFLDLPLMLMRMPPPLKAVVADFLATTFDCRVSPMRLGTRSLIGSWESWIQSAGVPTEGPLAKDMVLTLGFHVPTPESDSKEDSEDHTLGLKTIDIIIPGTELSKFVSAGQHLSSQPQPPLTDWGWESDLKKRRELAGRLYEEGWDWRADKKQPFTEALGAYMSEHLAVNLFHPGVRVVKIACGGFSMSESRLKVFAPVDSQDGESGVAKHKSAVLELLGALVEKSRVLMLGG</sequence>
<evidence type="ECO:0000313" key="3">
    <source>
        <dbReference type="Proteomes" id="UP000008066"/>
    </source>
</evidence>
<evidence type="ECO:0000256" key="1">
    <source>
        <dbReference type="SAM" id="MobiDB-lite"/>
    </source>
</evidence>
<gene>
    <name evidence="2" type="ORF">CTHT_0064790</name>
</gene>
<dbReference type="Proteomes" id="UP000008066">
    <property type="component" value="Unassembled WGS sequence"/>
</dbReference>
<name>G0SG25_CHATD</name>
<dbReference type="EMBL" id="GL988047">
    <property type="protein sequence ID" value="EGS17164.1"/>
    <property type="molecule type" value="Genomic_DNA"/>
</dbReference>